<feature type="region of interest" description="Disordered" evidence="1">
    <location>
        <begin position="149"/>
        <end position="173"/>
    </location>
</feature>
<comment type="caution">
    <text evidence="3">The sequence shown here is derived from an EMBL/GenBank/DDBJ whole genome shotgun (WGS) entry which is preliminary data.</text>
</comment>
<dbReference type="Gene3D" id="3.10.450.50">
    <property type="match status" value="1"/>
</dbReference>
<proteinExistence type="predicted"/>
<feature type="domain" description="SnoaL-like" evidence="2">
    <location>
        <begin position="15"/>
        <end position="114"/>
    </location>
</feature>
<evidence type="ECO:0000256" key="1">
    <source>
        <dbReference type="SAM" id="MobiDB-lite"/>
    </source>
</evidence>
<gene>
    <name evidence="3" type="ORF">JHL17_12885</name>
</gene>
<keyword evidence="4" id="KW-1185">Reference proteome</keyword>
<evidence type="ECO:0000313" key="3">
    <source>
        <dbReference type="EMBL" id="MBK1838311.1"/>
    </source>
</evidence>
<accession>A0ABS1F4G2</accession>
<sequence>MTNDLRNRGLDAWADFLETLGHDTLDRLPALTVPEVRFRDPFNDACGRDAVRAVLARTLDGCRDLRFTVTHRLPAPDLAILRWRFEAMVTGIGRMDVIGTSEVRQAGDGRVAEHVDHWDSGEHVYLRLPLLGAPLRILRRRLGAVPGAVQPLAGRRKRQSPTSMVPARNPASQ</sequence>
<dbReference type="Pfam" id="PF12680">
    <property type="entry name" value="SnoaL_2"/>
    <property type="match status" value="1"/>
</dbReference>
<dbReference type="Proteomes" id="UP000652760">
    <property type="component" value="Unassembled WGS sequence"/>
</dbReference>
<name>A0ABS1F4G2_9PROT</name>
<reference evidence="4" key="1">
    <citation type="submission" date="2021-01" db="EMBL/GenBank/DDBJ databases">
        <title>Genome public.</title>
        <authorList>
            <person name="Liu C."/>
            <person name="Sun Q."/>
        </authorList>
    </citation>
    <scope>NUCLEOTIDE SEQUENCE [LARGE SCALE GENOMIC DNA]</scope>
    <source>
        <strain evidence="4">YIM B02556</strain>
    </source>
</reference>
<dbReference type="EMBL" id="JAENHM010000035">
    <property type="protein sequence ID" value="MBK1838311.1"/>
    <property type="molecule type" value="Genomic_DNA"/>
</dbReference>
<evidence type="ECO:0000259" key="2">
    <source>
        <dbReference type="Pfam" id="PF12680"/>
    </source>
</evidence>
<dbReference type="RefSeq" id="WP_200193642.1">
    <property type="nucleotide sequence ID" value="NZ_JAENHM010000035.1"/>
</dbReference>
<evidence type="ECO:0000313" key="4">
    <source>
        <dbReference type="Proteomes" id="UP000652760"/>
    </source>
</evidence>
<organism evidence="3 4">
    <name type="scientific">Azospirillum endophyticum</name>
    <dbReference type="NCBI Taxonomy" id="2800326"/>
    <lineage>
        <taxon>Bacteria</taxon>
        <taxon>Pseudomonadati</taxon>
        <taxon>Pseudomonadota</taxon>
        <taxon>Alphaproteobacteria</taxon>
        <taxon>Rhodospirillales</taxon>
        <taxon>Azospirillaceae</taxon>
        <taxon>Azospirillum</taxon>
    </lineage>
</organism>
<protein>
    <submittedName>
        <fullName evidence="3">Nuclear transport factor 2 family protein</fullName>
    </submittedName>
</protein>
<dbReference type="SUPFAM" id="SSF54427">
    <property type="entry name" value="NTF2-like"/>
    <property type="match status" value="1"/>
</dbReference>
<dbReference type="InterPro" id="IPR032710">
    <property type="entry name" value="NTF2-like_dom_sf"/>
</dbReference>
<dbReference type="InterPro" id="IPR037401">
    <property type="entry name" value="SnoaL-like"/>
</dbReference>